<comment type="caution">
    <text evidence="1">The sequence shown here is derived from an EMBL/GenBank/DDBJ whole genome shotgun (WGS) entry which is preliminary data.</text>
</comment>
<dbReference type="Proteomes" id="UP001054945">
    <property type="component" value="Unassembled WGS sequence"/>
</dbReference>
<evidence type="ECO:0000313" key="1">
    <source>
        <dbReference type="EMBL" id="GIX77499.1"/>
    </source>
</evidence>
<dbReference type="EMBL" id="BPLR01002759">
    <property type="protein sequence ID" value="GIX77499.1"/>
    <property type="molecule type" value="Genomic_DNA"/>
</dbReference>
<protein>
    <submittedName>
        <fullName evidence="1">Uncharacterized protein</fullName>
    </submittedName>
</protein>
<evidence type="ECO:0000313" key="2">
    <source>
        <dbReference type="Proteomes" id="UP001054945"/>
    </source>
</evidence>
<name>A0AAV4MYD1_CAEEX</name>
<accession>A0AAV4MYD1</accession>
<keyword evidence="2" id="KW-1185">Reference proteome</keyword>
<gene>
    <name evidence="1" type="ORF">CEXT_340601</name>
</gene>
<reference evidence="1 2" key="1">
    <citation type="submission" date="2021-06" db="EMBL/GenBank/DDBJ databases">
        <title>Caerostris extrusa draft genome.</title>
        <authorList>
            <person name="Kono N."/>
            <person name="Arakawa K."/>
        </authorList>
    </citation>
    <scope>NUCLEOTIDE SEQUENCE [LARGE SCALE GENOMIC DNA]</scope>
</reference>
<proteinExistence type="predicted"/>
<sequence length="82" mass="8796">MDSLCPHIQWDTKPPMEACHVTHQWDLKPIDFVCGMECSAADVGGGGVHCFGEESESGGTRAKECHSVFGGLTLGAACESWR</sequence>
<organism evidence="1 2">
    <name type="scientific">Caerostris extrusa</name>
    <name type="common">Bark spider</name>
    <name type="synonym">Caerostris bankana</name>
    <dbReference type="NCBI Taxonomy" id="172846"/>
    <lineage>
        <taxon>Eukaryota</taxon>
        <taxon>Metazoa</taxon>
        <taxon>Ecdysozoa</taxon>
        <taxon>Arthropoda</taxon>
        <taxon>Chelicerata</taxon>
        <taxon>Arachnida</taxon>
        <taxon>Araneae</taxon>
        <taxon>Araneomorphae</taxon>
        <taxon>Entelegynae</taxon>
        <taxon>Araneoidea</taxon>
        <taxon>Araneidae</taxon>
        <taxon>Caerostris</taxon>
    </lineage>
</organism>
<dbReference type="AlphaFoldDB" id="A0AAV4MYD1"/>